<proteinExistence type="inferred from homology"/>
<dbReference type="OrthoDB" id="6136301at2759"/>
<dbReference type="InterPro" id="IPR018629">
    <property type="entry name" value="XK-rel"/>
</dbReference>
<evidence type="ECO:0000256" key="6">
    <source>
        <dbReference type="ARBA" id="ARBA00023136"/>
    </source>
</evidence>
<gene>
    <name evidence="9" type="primary">LOC115824686</name>
</gene>
<dbReference type="InParanoid" id="A0A6J2WJ06"/>
<dbReference type="GO" id="GO:0043652">
    <property type="term" value="P:engulfment of apoptotic cell"/>
    <property type="evidence" value="ECO:0007669"/>
    <property type="project" value="TreeGrafter"/>
</dbReference>
<feature type="transmembrane region" description="Helical" evidence="7">
    <location>
        <begin position="164"/>
        <end position="184"/>
    </location>
</feature>
<feature type="transmembrane region" description="Helical" evidence="7">
    <location>
        <begin position="14"/>
        <end position="40"/>
    </location>
</feature>
<dbReference type="GO" id="GO:0070782">
    <property type="term" value="P:phosphatidylserine exposure on apoptotic cell surface"/>
    <property type="evidence" value="ECO:0007669"/>
    <property type="project" value="TreeGrafter"/>
</dbReference>
<reference evidence="9" key="1">
    <citation type="submission" date="2025-08" db="UniProtKB">
        <authorList>
            <consortium name="RefSeq"/>
        </authorList>
    </citation>
    <scope>IDENTIFICATION</scope>
</reference>
<evidence type="ECO:0000256" key="4">
    <source>
        <dbReference type="ARBA" id="ARBA00022692"/>
    </source>
</evidence>
<evidence type="ECO:0000256" key="5">
    <source>
        <dbReference type="ARBA" id="ARBA00022989"/>
    </source>
</evidence>
<dbReference type="GO" id="GO:1902742">
    <property type="term" value="P:apoptotic process involved in development"/>
    <property type="evidence" value="ECO:0007669"/>
    <property type="project" value="TreeGrafter"/>
</dbReference>
<evidence type="ECO:0000256" key="7">
    <source>
        <dbReference type="RuleBase" id="RU910716"/>
    </source>
</evidence>
<evidence type="ECO:0000313" key="9">
    <source>
        <dbReference type="RefSeq" id="XP_030644303.1"/>
    </source>
</evidence>
<dbReference type="InterPro" id="IPR050895">
    <property type="entry name" value="XK-related_scramblase"/>
</dbReference>
<name>A0A6J2WJ06_CHACN</name>
<keyword evidence="5 7" id="KW-1133">Transmembrane helix</keyword>
<evidence type="ECO:0000256" key="2">
    <source>
        <dbReference type="ARBA" id="ARBA00008789"/>
    </source>
</evidence>
<evidence type="ECO:0000256" key="1">
    <source>
        <dbReference type="ARBA" id="ARBA00004651"/>
    </source>
</evidence>
<feature type="transmembrane region" description="Helical" evidence="7">
    <location>
        <begin position="95"/>
        <end position="115"/>
    </location>
</feature>
<comment type="subcellular location">
    <subcellularLocation>
        <location evidence="1">Cell membrane</location>
        <topology evidence="1">Multi-pass membrane protein</topology>
    </subcellularLocation>
    <subcellularLocation>
        <location evidence="7">Membrane</location>
        <topology evidence="7">Multi-pass membrane protein</topology>
    </subcellularLocation>
</comment>
<sequence>MEEDFPFKYSVVDVLLQIVGLILFVSDLVLDVWAICSLYIDGAYISMGLLIFLLLGSSVLLHVFSWIWYSDGKEYQQTKVDIFVKKHFLLKPVHVLQLGVFLRYTSILEISIFHLRKRTLIFKEAVVHLTHDLLMLRLFETFSESAPQLTFMITIIFMREELDPFTVVKAIASAVAVAFSVLMYHRAMRESLPDKNKMGWRSSAFYFLWNLLLIGPRITAVALFASVLPVFVVAHFLTLWMPFVLWAWRQRTDFMDSPGGEWLYRATVGLIWYFDWFNVSKGNTKRRSIIYHGIMLLDSGLLIGLWWWIRVSDTSCRGPFPINPYVLVSGNIFLYIVGLALKAVYYKWFHPKLYTHVQVEAEPACMLMSMDEPDSVRITERPQPQPVSGAKKRMRNLATTFYS</sequence>
<organism evidence="8 9">
    <name type="scientific">Chanos chanos</name>
    <name type="common">Milkfish</name>
    <name type="synonym">Mugil chanos</name>
    <dbReference type="NCBI Taxonomy" id="29144"/>
    <lineage>
        <taxon>Eukaryota</taxon>
        <taxon>Metazoa</taxon>
        <taxon>Chordata</taxon>
        <taxon>Craniata</taxon>
        <taxon>Vertebrata</taxon>
        <taxon>Euteleostomi</taxon>
        <taxon>Actinopterygii</taxon>
        <taxon>Neopterygii</taxon>
        <taxon>Teleostei</taxon>
        <taxon>Ostariophysi</taxon>
        <taxon>Gonorynchiformes</taxon>
        <taxon>Chanidae</taxon>
        <taxon>Chanos</taxon>
    </lineage>
</organism>
<feature type="transmembrane region" description="Helical" evidence="7">
    <location>
        <begin position="325"/>
        <end position="345"/>
    </location>
</feature>
<dbReference type="GO" id="GO:0005886">
    <property type="term" value="C:plasma membrane"/>
    <property type="evidence" value="ECO:0007669"/>
    <property type="project" value="UniProtKB-SubCell"/>
</dbReference>
<feature type="transmembrane region" description="Helical" evidence="7">
    <location>
        <begin position="136"/>
        <end position="158"/>
    </location>
</feature>
<dbReference type="PANTHER" id="PTHR16024">
    <property type="entry name" value="XK-RELATED PROTEIN"/>
    <property type="match status" value="1"/>
</dbReference>
<keyword evidence="8" id="KW-1185">Reference proteome</keyword>
<dbReference type="Pfam" id="PF09815">
    <property type="entry name" value="XK-related"/>
    <property type="match status" value="1"/>
</dbReference>
<dbReference type="GeneID" id="115824686"/>
<evidence type="ECO:0000256" key="3">
    <source>
        <dbReference type="ARBA" id="ARBA00022475"/>
    </source>
</evidence>
<protein>
    <recommendedName>
        <fullName evidence="7">XK-related protein</fullName>
    </recommendedName>
</protein>
<accession>A0A6J2WJ06</accession>
<dbReference type="FunCoup" id="A0A6J2WJ06">
    <property type="interactions" value="6"/>
</dbReference>
<feature type="transmembrane region" description="Helical" evidence="7">
    <location>
        <begin position="205"/>
        <end position="224"/>
    </location>
</feature>
<dbReference type="PANTHER" id="PTHR16024:SF19">
    <property type="entry name" value="XK-RELATED PROTEIN"/>
    <property type="match status" value="1"/>
</dbReference>
<keyword evidence="4 7" id="KW-0812">Transmembrane</keyword>
<comment type="similarity">
    <text evidence="2 7">Belongs to the XK family.</text>
</comment>
<feature type="transmembrane region" description="Helical" evidence="7">
    <location>
        <begin position="47"/>
        <end position="69"/>
    </location>
</feature>
<evidence type="ECO:0000313" key="8">
    <source>
        <dbReference type="Proteomes" id="UP000504632"/>
    </source>
</evidence>
<dbReference type="RefSeq" id="XP_030644303.1">
    <property type="nucleotide sequence ID" value="XM_030788443.1"/>
</dbReference>
<dbReference type="Proteomes" id="UP000504632">
    <property type="component" value="Chromosome 12"/>
</dbReference>
<dbReference type="AlphaFoldDB" id="A0A6J2WJ06"/>
<keyword evidence="6 7" id="KW-0472">Membrane</keyword>
<keyword evidence="3" id="KW-1003">Cell membrane</keyword>
<feature type="transmembrane region" description="Helical" evidence="7">
    <location>
        <begin position="289"/>
        <end position="309"/>
    </location>
</feature>
<feature type="transmembrane region" description="Helical" evidence="7">
    <location>
        <begin position="230"/>
        <end position="248"/>
    </location>
</feature>